<protein>
    <submittedName>
        <fullName evidence="1">Uncharacterized protein</fullName>
    </submittedName>
</protein>
<dbReference type="EMBL" id="LKAM01000005">
    <property type="protein sequence ID" value="KUM48642.1"/>
    <property type="molecule type" value="Genomic_DNA"/>
</dbReference>
<name>A0A101M0C4_PICGL</name>
<proteinExistence type="predicted"/>
<organism evidence="1">
    <name type="scientific">Picea glauca</name>
    <name type="common">White spruce</name>
    <name type="synonym">Pinus glauca</name>
    <dbReference type="NCBI Taxonomy" id="3330"/>
    <lineage>
        <taxon>Eukaryota</taxon>
        <taxon>Viridiplantae</taxon>
        <taxon>Streptophyta</taxon>
        <taxon>Embryophyta</taxon>
        <taxon>Tracheophyta</taxon>
        <taxon>Spermatophyta</taxon>
        <taxon>Pinopsida</taxon>
        <taxon>Pinidae</taxon>
        <taxon>Conifers I</taxon>
        <taxon>Pinales</taxon>
        <taxon>Pinaceae</taxon>
        <taxon>Picea</taxon>
    </lineage>
</organism>
<accession>A0A101M0C4</accession>
<sequence>MRRANQYRLIKDGKPFIINAHKDKSKISLVSANQAKKLISASKKYVLLFLRENQSGD</sequence>
<evidence type="ECO:0000313" key="1">
    <source>
        <dbReference type="EMBL" id="KUM48642.1"/>
    </source>
</evidence>
<gene>
    <name evidence="1" type="ORF">ABT39_MTgene4657</name>
</gene>
<keyword evidence="1" id="KW-0496">Mitochondrion</keyword>
<comment type="caution">
    <text evidence="1">The sequence shown here is derived from an EMBL/GenBank/DDBJ whole genome shotgun (WGS) entry which is preliminary data.</text>
</comment>
<reference evidence="1" key="1">
    <citation type="journal article" date="2015" name="Genome Biol. Evol.">
        <title>Organellar Genomes of White Spruce (Picea glauca): Assembly and Annotation.</title>
        <authorList>
            <person name="Jackman S.D."/>
            <person name="Warren R.L."/>
            <person name="Gibb E.A."/>
            <person name="Vandervalk B.P."/>
            <person name="Mohamadi H."/>
            <person name="Chu J."/>
            <person name="Raymond A."/>
            <person name="Pleasance S."/>
            <person name="Coope R."/>
            <person name="Wildung M.R."/>
            <person name="Ritland C.E."/>
            <person name="Bousquet J."/>
            <person name="Jones S.J."/>
            <person name="Bohlmann J."/>
            <person name="Birol I."/>
        </authorList>
    </citation>
    <scope>NUCLEOTIDE SEQUENCE [LARGE SCALE GENOMIC DNA]</scope>
    <source>
        <tissue evidence="1">Flushing bud</tissue>
    </source>
</reference>
<geneLocation type="mitochondrion" evidence="1"/>
<dbReference type="AlphaFoldDB" id="A0A101M0C4"/>